<feature type="domain" description="Myb-like" evidence="8">
    <location>
        <begin position="10"/>
        <end position="62"/>
    </location>
</feature>
<keyword evidence="3" id="KW-0805">Transcription regulation</keyword>
<dbReference type="GO" id="GO:0045893">
    <property type="term" value="P:positive regulation of DNA-templated transcription"/>
    <property type="evidence" value="ECO:0007669"/>
    <property type="project" value="UniProtKB-ARBA"/>
</dbReference>
<evidence type="ECO:0000256" key="5">
    <source>
        <dbReference type="ARBA" id="ARBA00023159"/>
    </source>
</evidence>
<feature type="domain" description="HTH myb-type" evidence="9">
    <location>
        <begin position="300"/>
        <end position="352"/>
    </location>
</feature>
<dbReference type="InterPro" id="IPR051953">
    <property type="entry name" value="Plant_SW-associated_TFs"/>
</dbReference>
<dbReference type="CDD" id="cd00167">
    <property type="entry name" value="SANT"/>
    <property type="match status" value="4"/>
</dbReference>
<feature type="domain" description="HTH myb-type" evidence="9">
    <location>
        <begin position="10"/>
        <end position="62"/>
    </location>
</feature>
<evidence type="ECO:0000256" key="7">
    <source>
        <dbReference type="ARBA" id="ARBA00023242"/>
    </source>
</evidence>
<keyword evidence="5" id="KW-0010">Activator</keyword>
<dbReference type="Pfam" id="PF00249">
    <property type="entry name" value="Myb_DNA-binding"/>
    <property type="match status" value="4"/>
</dbReference>
<dbReference type="PANTHER" id="PTHR47997">
    <property type="entry name" value="MYB DOMAIN PROTEIN 55"/>
    <property type="match status" value="1"/>
</dbReference>
<evidence type="ECO:0000256" key="6">
    <source>
        <dbReference type="ARBA" id="ARBA00023163"/>
    </source>
</evidence>
<dbReference type="PROSITE" id="PS51294">
    <property type="entry name" value="HTH_MYB"/>
    <property type="match status" value="4"/>
</dbReference>
<dbReference type="FunFam" id="1.10.10.60:FF:000371">
    <property type="entry name" value="MYB transcription factor"/>
    <property type="match status" value="1"/>
</dbReference>
<dbReference type="SMART" id="SM00717">
    <property type="entry name" value="SANT"/>
    <property type="match status" value="4"/>
</dbReference>
<accession>A0AAD1Z455</accession>
<dbReference type="FunFam" id="1.10.10.60:FF:000015">
    <property type="entry name" value="Transcription factor RAX3"/>
    <property type="match status" value="1"/>
</dbReference>
<evidence type="ECO:0000259" key="9">
    <source>
        <dbReference type="PROSITE" id="PS51294"/>
    </source>
</evidence>
<dbReference type="Proteomes" id="UP000834106">
    <property type="component" value="Chromosome 5"/>
</dbReference>
<dbReference type="FunFam" id="1.10.10.60:FF:000077">
    <property type="entry name" value="MYB transcription factor"/>
    <property type="match status" value="1"/>
</dbReference>
<evidence type="ECO:0000313" key="11">
    <source>
        <dbReference type="Proteomes" id="UP000834106"/>
    </source>
</evidence>
<name>A0AAD1Z455_9LAMI</name>
<reference evidence="10" key="1">
    <citation type="submission" date="2023-05" db="EMBL/GenBank/DDBJ databases">
        <authorList>
            <person name="Huff M."/>
        </authorList>
    </citation>
    <scope>NUCLEOTIDE SEQUENCE</scope>
</reference>
<evidence type="ECO:0000256" key="1">
    <source>
        <dbReference type="ARBA" id="ARBA00004123"/>
    </source>
</evidence>
<evidence type="ECO:0000259" key="8">
    <source>
        <dbReference type="PROSITE" id="PS50090"/>
    </source>
</evidence>
<evidence type="ECO:0000313" key="10">
    <source>
        <dbReference type="EMBL" id="CAI9762410.1"/>
    </source>
</evidence>
<dbReference type="PANTHER" id="PTHR47997:SF11">
    <property type="entry name" value="TRANSCRIPTION FACTOR LAF1"/>
    <property type="match status" value="1"/>
</dbReference>
<keyword evidence="6" id="KW-0804">Transcription</keyword>
<feature type="domain" description="Myb-like" evidence="8">
    <location>
        <begin position="353"/>
        <end position="403"/>
    </location>
</feature>
<proteinExistence type="predicted"/>
<organism evidence="10 11">
    <name type="scientific">Fraxinus pennsylvanica</name>
    <dbReference type="NCBI Taxonomy" id="56036"/>
    <lineage>
        <taxon>Eukaryota</taxon>
        <taxon>Viridiplantae</taxon>
        <taxon>Streptophyta</taxon>
        <taxon>Embryophyta</taxon>
        <taxon>Tracheophyta</taxon>
        <taxon>Spermatophyta</taxon>
        <taxon>Magnoliopsida</taxon>
        <taxon>eudicotyledons</taxon>
        <taxon>Gunneridae</taxon>
        <taxon>Pentapetalae</taxon>
        <taxon>asterids</taxon>
        <taxon>lamiids</taxon>
        <taxon>Lamiales</taxon>
        <taxon>Oleaceae</taxon>
        <taxon>Oleeae</taxon>
        <taxon>Fraxinus</taxon>
    </lineage>
</organism>
<dbReference type="EMBL" id="OU503040">
    <property type="protein sequence ID" value="CAI9762410.1"/>
    <property type="molecule type" value="Genomic_DNA"/>
</dbReference>
<comment type="subcellular location">
    <subcellularLocation>
        <location evidence="1">Nucleus</location>
    </subcellularLocation>
</comment>
<evidence type="ECO:0000256" key="3">
    <source>
        <dbReference type="ARBA" id="ARBA00023015"/>
    </source>
</evidence>
<dbReference type="InterPro" id="IPR001005">
    <property type="entry name" value="SANT/Myb"/>
</dbReference>
<evidence type="ECO:0000256" key="2">
    <source>
        <dbReference type="ARBA" id="ARBA00022737"/>
    </source>
</evidence>
<gene>
    <name evidence="10" type="ORF">FPE_LOCUS9840</name>
</gene>
<protein>
    <submittedName>
        <fullName evidence="10">Uncharacterized protein</fullName>
    </submittedName>
</protein>
<keyword evidence="11" id="KW-1185">Reference proteome</keyword>
<dbReference type="SUPFAM" id="SSF46689">
    <property type="entry name" value="Homeodomain-like"/>
    <property type="match status" value="2"/>
</dbReference>
<dbReference type="InterPro" id="IPR017930">
    <property type="entry name" value="Myb_dom"/>
</dbReference>
<feature type="domain" description="Myb-like" evidence="8">
    <location>
        <begin position="300"/>
        <end position="352"/>
    </location>
</feature>
<sequence>MECKSFDKPKNKHKKGLWSPDEDQKLRDYILKQGHGCWNSVPINTGLKRNGKSCRLRWINYLRPGLKRGTFSTEEEETILTLHQTLGNKWSQIAHHLPGRTDNEIKNYWHSHLKKKVAKLYETETQAKPAFTGGEMENLNSSSTSLNLTTQNSSFDSIKYTEGSLMDTDQSTEQKSPAQNFNLPKILFAEWLSLDQFHGKDLQNSSLFKNTFDNPNTNFQDESILGLLLDDQTVEREMHTKANNSSVDDIFFPAFDQDLLLDYFPVYFWVLLEELMAKKNEKKEEEVEKKQNLRRPCCDKNKVRRGTWTPEEDKILSDFIRENGHVIWQELPELAGLNRCGKSCRLRWTNYLRPDIKRGIFTLEEEYTISRLHAEIGNKWSFIAANLPGRTDNDVKNYWNSHLRKRFDSIRSHRPSPSISAGVNSESALARHRAEWECVRLEAEARLPKNPVLANPPTVANSEGDFFLRMWNSEVGKAFLNINASTGECSGTKTQCPISQMSLTKVGDSKVGKSFLNFNARIGECSGTKTGSPASQTSSMTKVYSGLGSGVTANAEPCKNLGSTDMTGQQHMGKSALARHRAEWECVRLEAEARLPKNPVLQNPPTVANSEGDFFLRMWNSEVGKAFLNINASTGECSGTKTQCPISQMSLTKVGDSKVGKSFLNFNARIGECSGTKTGSPASQTSSMTKVYSGLGSGVTANAERCKNLGSTDMTGQQHMGSTSSYKEADMAAYSNSTKSYDLDDSEAMWNLLLEFSDTGNDMGFL</sequence>
<dbReference type="PROSITE" id="PS50090">
    <property type="entry name" value="MYB_LIKE"/>
    <property type="match status" value="4"/>
</dbReference>
<dbReference type="Gene3D" id="1.10.10.60">
    <property type="entry name" value="Homeodomain-like"/>
    <property type="match status" value="4"/>
</dbReference>
<dbReference type="GO" id="GO:0005634">
    <property type="term" value="C:nucleus"/>
    <property type="evidence" value="ECO:0007669"/>
    <property type="project" value="UniProtKB-SubCell"/>
</dbReference>
<keyword evidence="7" id="KW-0539">Nucleus</keyword>
<keyword evidence="2" id="KW-0677">Repeat</keyword>
<keyword evidence="4" id="KW-0238">DNA-binding</keyword>
<evidence type="ECO:0000256" key="4">
    <source>
        <dbReference type="ARBA" id="ARBA00023125"/>
    </source>
</evidence>
<feature type="domain" description="HTH myb-type" evidence="9">
    <location>
        <begin position="63"/>
        <end position="117"/>
    </location>
</feature>
<feature type="domain" description="HTH myb-type" evidence="9">
    <location>
        <begin position="353"/>
        <end position="407"/>
    </location>
</feature>
<dbReference type="AlphaFoldDB" id="A0AAD1Z455"/>
<dbReference type="InterPro" id="IPR009057">
    <property type="entry name" value="Homeodomain-like_sf"/>
</dbReference>
<feature type="domain" description="Myb-like" evidence="8">
    <location>
        <begin position="63"/>
        <end position="113"/>
    </location>
</feature>
<dbReference type="GO" id="GO:0003677">
    <property type="term" value="F:DNA binding"/>
    <property type="evidence" value="ECO:0007669"/>
    <property type="project" value="UniProtKB-KW"/>
</dbReference>